<keyword evidence="1" id="KW-0175">Coiled coil</keyword>
<dbReference type="Pfam" id="PF07583">
    <property type="entry name" value="PSCyt2"/>
    <property type="match status" value="1"/>
</dbReference>
<comment type="caution">
    <text evidence="5">The sequence shown here is derived from an EMBL/GenBank/DDBJ whole genome shotgun (WGS) entry which is preliminary data.</text>
</comment>
<organism evidence="5 6">
    <name type="scientific">Aeoliella straminimaris</name>
    <dbReference type="NCBI Taxonomy" id="2954799"/>
    <lineage>
        <taxon>Bacteria</taxon>
        <taxon>Pseudomonadati</taxon>
        <taxon>Planctomycetota</taxon>
        <taxon>Planctomycetia</taxon>
        <taxon>Pirellulales</taxon>
        <taxon>Lacipirellulaceae</taxon>
        <taxon>Aeoliella</taxon>
    </lineage>
</organism>
<feature type="domain" description="DUF1549" evidence="3">
    <location>
        <begin position="53"/>
        <end position="262"/>
    </location>
</feature>
<feature type="signal peptide" evidence="2">
    <location>
        <begin position="1"/>
        <end position="19"/>
    </location>
</feature>
<evidence type="ECO:0000313" key="6">
    <source>
        <dbReference type="Proteomes" id="UP001155241"/>
    </source>
</evidence>
<dbReference type="InterPro" id="IPR011444">
    <property type="entry name" value="DUF1549"/>
</dbReference>
<feature type="coiled-coil region" evidence="1">
    <location>
        <begin position="286"/>
        <end position="328"/>
    </location>
</feature>
<dbReference type="EMBL" id="JAMXLR010000003">
    <property type="protein sequence ID" value="MCO6042414.1"/>
    <property type="molecule type" value="Genomic_DNA"/>
</dbReference>
<dbReference type="InterPro" id="IPR022655">
    <property type="entry name" value="DUF1553"/>
</dbReference>
<name>A0A9X2F608_9BACT</name>
<evidence type="ECO:0000313" key="5">
    <source>
        <dbReference type="EMBL" id="MCO6042414.1"/>
    </source>
</evidence>
<evidence type="ECO:0000256" key="2">
    <source>
        <dbReference type="SAM" id="SignalP"/>
    </source>
</evidence>
<keyword evidence="6" id="KW-1185">Reference proteome</keyword>
<dbReference type="Proteomes" id="UP001155241">
    <property type="component" value="Unassembled WGS sequence"/>
</dbReference>
<proteinExistence type="predicted"/>
<evidence type="ECO:0000256" key="1">
    <source>
        <dbReference type="SAM" id="Coils"/>
    </source>
</evidence>
<evidence type="ECO:0000259" key="4">
    <source>
        <dbReference type="Pfam" id="PF07587"/>
    </source>
</evidence>
<feature type="domain" description="DUF1553" evidence="4">
    <location>
        <begin position="385"/>
        <end position="633"/>
    </location>
</feature>
<reference evidence="5" key="1">
    <citation type="submission" date="2022-06" db="EMBL/GenBank/DDBJ databases">
        <title>Aeoliella straminimaris, a novel planctomycete from sediments.</title>
        <authorList>
            <person name="Vitorino I.R."/>
            <person name="Lage O.M."/>
        </authorList>
    </citation>
    <scope>NUCLEOTIDE SEQUENCE</scope>
    <source>
        <strain evidence="5">ICT_H6.2</strain>
    </source>
</reference>
<dbReference type="Pfam" id="PF07587">
    <property type="entry name" value="PSD1"/>
    <property type="match status" value="1"/>
</dbReference>
<sequence>MRNAIFLSFAWLCTCCTTAVVIAAGPEDHWAFRPLGGVSEVAPEGDLDAAAAIDERIERLLRERELSAAPLAEPATLLRRLTFVLTGLPPALDQQRQFEADPSPEAYRALVDQMLDSHEFAERWGRHWLDIARFAESSGGGRSIMFPEAWRYRDYVIDAFDRDLPFDRFIVEQLAGDQLPANSPDERDRQQIATGFLVLGAINYELQDKALLDMEVADEQIEAIGRAFLGMSLGCARCHDHKFDPVTQLDYYRLAGFFTSTKSVRHDNVGSPNMVPLKMAPEVEAYRQHSERVAQLREKLESLKAEKNVDLSKEIDALKAEIQIAKKSAPRQPMAMSVRDGDEVGDTHVRLGGDVDLLGEIAPRGFPAIANPRQASCKIPQGQSGRLQLAEWIASPENRLTTRVIVNRVWHFTMGKGLVRTPDDFGNTGLPPTHPELLDYLARQFTEQGWSIKTLVRQLVLTDTFRRSTVAPDQTMAIDPENRFLARAHLRHLDAEALRDAMLAVSDQLDVTRGGPTIRKLTEYDYGYQFDSKRRSVYVPRFRSEQLDAFSVFDCANPNVVTGRRQQTILPAQALFMLNSPLTIESSTATAELVLFENVGEGPDVDTNRIETLFRRVLNRAPTAEEGRLAEAYLRDARRAPDFTDQSVYAGLCQMLFASIDFRFIR</sequence>
<protein>
    <submittedName>
        <fullName evidence="5">DUF1549 and DUF1553 domain-containing protein</fullName>
    </submittedName>
</protein>
<dbReference type="AlphaFoldDB" id="A0A9X2F608"/>
<keyword evidence="2" id="KW-0732">Signal</keyword>
<evidence type="ECO:0000259" key="3">
    <source>
        <dbReference type="Pfam" id="PF07583"/>
    </source>
</evidence>
<gene>
    <name evidence="5" type="ORF">NG895_00705</name>
</gene>
<dbReference type="PANTHER" id="PTHR35889">
    <property type="entry name" value="CYCLOINULO-OLIGOSACCHARIDE FRUCTANOTRANSFERASE-RELATED"/>
    <property type="match status" value="1"/>
</dbReference>
<dbReference type="PANTHER" id="PTHR35889:SF3">
    <property type="entry name" value="F-BOX DOMAIN-CONTAINING PROTEIN"/>
    <property type="match status" value="1"/>
</dbReference>
<accession>A0A9X2F608</accession>
<dbReference type="RefSeq" id="WP_252850514.1">
    <property type="nucleotide sequence ID" value="NZ_JAMXLR010000003.1"/>
</dbReference>
<feature type="chain" id="PRO_5040792408" evidence="2">
    <location>
        <begin position="20"/>
        <end position="666"/>
    </location>
</feature>